<sequence length="314" mass="34181">MHEALEHDGTRLLVAALLGEAPVRVRKRWALLQLALWQEQGLAEDLGEGRYRLTPLGRQRLGQLQTEQQILSAGSAEARLQALGLELPARCHRQVLGALLHGDRQHAWPEVELTALRESGIEPSQDGLLRLRSSVPFSLFFSEGGMLDAAPILATLGELALPEPALARLTKLLWAQAPAQRVLTVSRRSGYVSLPQETGQLLLLSPPECPALATRFMQAMTPGVAWGQVGDLHPQALAQAQSLAEALGRPLRLALPARWPEFVRHYAQPLPEGQRWSATALGSGLAALLAPLVDSGSWLPLEAYCLGQQWQLLG</sequence>
<keyword evidence="2" id="KW-1185">Reference proteome</keyword>
<dbReference type="RefSeq" id="WP_345008791.1">
    <property type="nucleotide sequence ID" value="NZ_BAABFC010000001.1"/>
</dbReference>
<dbReference type="Proteomes" id="UP001501321">
    <property type="component" value="Unassembled WGS sequence"/>
</dbReference>
<organism evidence="1 2">
    <name type="scientific">Pseudaeromonas paramecii</name>
    <dbReference type="NCBI Taxonomy" id="2138166"/>
    <lineage>
        <taxon>Bacteria</taxon>
        <taxon>Pseudomonadati</taxon>
        <taxon>Pseudomonadota</taxon>
        <taxon>Gammaproteobacteria</taxon>
        <taxon>Aeromonadales</taxon>
        <taxon>Aeromonadaceae</taxon>
        <taxon>Pseudaeromonas</taxon>
    </lineage>
</organism>
<accession>A0ABP8PVJ5</accession>
<dbReference type="EMBL" id="BAABFC010000001">
    <property type="protein sequence ID" value="GAA4492156.1"/>
    <property type="molecule type" value="Genomic_DNA"/>
</dbReference>
<evidence type="ECO:0000313" key="2">
    <source>
        <dbReference type="Proteomes" id="UP001501321"/>
    </source>
</evidence>
<protein>
    <submittedName>
        <fullName evidence="1">Uncharacterized protein</fullName>
    </submittedName>
</protein>
<evidence type="ECO:0000313" key="1">
    <source>
        <dbReference type="EMBL" id="GAA4492156.1"/>
    </source>
</evidence>
<comment type="caution">
    <text evidence="1">The sequence shown here is derived from an EMBL/GenBank/DDBJ whole genome shotgun (WGS) entry which is preliminary data.</text>
</comment>
<gene>
    <name evidence="1" type="ORF">GCM10023095_00090</name>
</gene>
<proteinExistence type="predicted"/>
<name>A0ABP8PVJ5_9GAMM</name>
<reference evidence="2" key="1">
    <citation type="journal article" date="2019" name="Int. J. Syst. Evol. Microbiol.">
        <title>The Global Catalogue of Microorganisms (GCM) 10K type strain sequencing project: providing services to taxonomists for standard genome sequencing and annotation.</title>
        <authorList>
            <consortium name="The Broad Institute Genomics Platform"/>
            <consortium name="The Broad Institute Genome Sequencing Center for Infectious Disease"/>
            <person name="Wu L."/>
            <person name="Ma J."/>
        </authorList>
    </citation>
    <scope>NUCLEOTIDE SEQUENCE [LARGE SCALE GENOMIC DNA]</scope>
    <source>
        <strain evidence="2">JCM 32226</strain>
    </source>
</reference>